<accession>A0A195BQ97</accession>
<evidence type="ECO:0000313" key="2">
    <source>
        <dbReference type="Proteomes" id="UP000078540"/>
    </source>
</evidence>
<sequence length="110" mass="13114">ISDIDNIFEEIENVNGTYYYEDYLFCFFDYANNHFIMQFDISNVNRLPVAYFIIHLAYIVTRTSEISSHDVKKNEFLLYQHVYNGIEKTVGMIYPLGLLKTQRIVVKKHF</sequence>
<keyword evidence="2" id="KW-1185">Reference proteome</keyword>
<proteinExistence type="predicted"/>
<reference evidence="1 2" key="1">
    <citation type="submission" date="2015-09" db="EMBL/GenBank/DDBJ databases">
        <title>Atta colombica WGS genome.</title>
        <authorList>
            <person name="Nygaard S."/>
            <person name="Hu H."/>
            <person name="Boomsma J."/>
            <person name="Zhang G."/>
        </authorList>
    </citation>
    <scope>NUCLEOTIDE SEQUENCE [LARGE SCALE GENOMIC DNA]</scope>
    <source>
        <strain evidence="1">Treedump-2</strain>
        <tissue evidence="1">Whole body</tissue>
    </source>
</reference>
<dbReference type="Proteomes" id="UP000078540">
    <property type="component" value="Unassembled WGS sequence"/>
</dbReference>
<evidence type="ECO:0000313" key="1">
    <source>
        <dbReference type="EMBL" id="KYM88313.1"/>
    </source>
</evidence>
<dbReference type="AlphaFoldDB" id="A0A195BQ97"/>
<dbReference type="EMBL" id="KQ976424">
    <property type="protein sequence ID" value="KYM88313.1"/>
    <property type="molecule type" value="Genomic_DNA"/>
</dbReference>
<gene>
    <name evidence="1" type="ORF">ALC53_02795</name>
</gene>
<feature type="non-terminal residue" evidence="1">
    <location>
        <position position="1"/>
    </location>
</feature>
<organism evidence="1 2">
    <name type="scientific">Atta colombica</name>
    <dbReference type="NCBI Taxonomy" id="520822"/>
    <lineage>
        <taxon>Eukaryota</taxon>
        <taxon>Metazoa</taxon>
        <taxon>Ecdysozoa</taxon>
        <taxon>Arthropoda</taxon>
        <taxon>Hexapoda</taxon>
        <taxon>Insecta</taxon>
        <taxon>Pterygota</taxon>
        <taxon>Neoptera</taxon>
        <taxon>Endopterygota</taxon>
        <taxon>Hymenoptera</taxon>
        <taxon>Apocrita</taxon>
        <taxon>Aculeata</taxon>
        <taxon>Formicoidea</taxon>
        <taxon>Formicidae</taxon>
        <taxon>Myrmicinae</taxon>
        <taxon>Atta</taxon>
    </lineage>
</organism>
<protein>
    <submittedName>
        <fullName evidence="1">Uncharacterized protein</fullName>
    </submittedName>
</protein>
<name>A0A195BQ97_9HYME</name>